<evidence type="ECO:0000256" key="1">
    <source>
        <dbReference type="SAM" id="MobiDB-lite"/>
    </source>
</evidence>
<accession>A0A1C7NIE2</accession>
<evidence type="ECO:0000313" key="3">
    <source>
        <dbReference type="Proteomes" id="UP000093000"/>
    </source>
</evidence>
<proteinExistence type="predicted"/>
<dbReference type="Gene3D" id="1.10.30.50">
    <property type="match status" value="1"/>
</dbReference>
<keyword evidence="3" id="KW-1185">Reference proteome</keyword>
<sequence>MNQTTYSSFPRYDTIESLFTSLHHDILAHKQLTSETTEDVSDILLSGQYPSRSQLAGIDIKDRINCMRNANEPDDDDNDSDDDQSSVDMMGCKYDDQDDDISLPRKKMYRTKWPVDDKATKCHLCHVDCLSSYLGTHISLRLKCKFGDNIYCLGCVRLLSFPKTKREKQDVLAYLITGKIPEHQKPPTLSPADVFLRLHSRLDSMRNRWKAKSKSGQFPLKLTDLMRIYKEEDQICQITGFRCYLHKSKRRRLPYWALTIDHITPVSHRLDDTQLWSAKNLQTMSSVLNNIKSDSTDDDLTSWYKRFLEAHLVAID</sequence>
<dbReference type="AlphaFoldDB" id="A0A1C7NIE2"/>
<comment type="caution">
    <text evidence="2">The sequence shown here is derived from an EMBL/GenBank/DDBJ whole genome shotgun (WGS) entry which is preliminary data.</text>
</comment>
<dbReference type="Proteomes" id="UP000093000">
    <property type="component" value="Unassembled WGS sequence"/>
</dbReference>
<gene>
    <name evidence="2" type="ORF">A0J61_03071</name>
</gene>
<protein>
    <submittedName>
        <fullName evidence="2">Uncharacterized protein</fullName>
    </submittedName>
</protein>
<name>A0A1C7NIE2_9FUNG</name>
<feature type="region of interest" description="Disordered" evidence="1">
    <location>
        <begin position="68"/>
        <end position="89"/>
    </location>
</feature>
<evidence type="ECO:0000313" key="2">
    <source>
        <dbReference type="EMBL" id="OBZ88872.1"/>
    </source>
</evidence>
<dbReference type="InParanoid" id="A0A1C7NIE2"/>
<organism evidence="2 3">
    <name type="scientific">Choanephora cucurbitarum</name>
    <dbReference type="NCBI Taxonomy" id="101091"/>
    <lineage>
        <taxon>Eukaryota</taxon>
        <taxon>Fungi</taxon>
        <taxon>Fungi incertae sedis</taxon>
        <taxon>Mucoromycota</taxon>
        <taxon>Mucoromycotina</taxon>
        <taxon>Mucoromycetes</taxon>
        <taxon>Mucorales</taxon>
        <taxon>Mucorineae</taxon>
        <taxon>Choanephoraceae</taxon>
        <taxon>Choanephoroideae</taxon>
        <taxon>Choanephora</taxon>
    </lineage>
</organism>
<reference evidence="2 3" key="1">
    <citation type="submission" date="2016-03" db="EMBL/GenBank/DDBJ databases">
        <title>Choanephora cucurbitarum.</title>
        <authorList>
            <person name="Min B."/>
            <person name="Park H."/>
            <person name="Park J.-H."/>
            <person name="Shin H.-D."/>
            <person name="Choi I.-G."/>
        </authorList>
    </citation>
    <scope>NUCLEOTIDE SEQUENCE [LARGE SCALE GENOMIC DNA]</scope>
    <source>
        <strain evidence="2 3">KUS-F28377</strain>
    </source>
</reference>
<feature type="compositionally biased region" description="Acidic residues" evidence="1">
    <location>
        <begin position="72"/>
        <end position="85"/>
    </location>
</feature>
<dbReference type="EMBL" id="LUGH01000126">
    <property type="protein sequence ID" value="OBZ88872.1"/>
    <property type="molecule type" value="Genomic_DNA"/>
</dbReference>
<dbReference type="OrthoDB" id="2286725at2759"/>